<dbReference type="EC" id="3.2.1.4" evidence="3"/>
<dbReference type="EMBL" id="OANU01000002">
    <property type="protein sequence ID" value="SNX45278.1"/>
    <property type="molecule type" value="Genomic_DNA"/>
</dbReference>
<dbReference type="Proteomes" id="UP000219336">
    <property type="component" value="Unassembled WGS sequence"/>
</dbReference>
<evidence type="ECO:0000256" key="4">
    <source>
        <dbReference type="ARBA" id="ARBA00022801"/>
    </source>
</evidence>
<dbReference type="GO" id="GO:0008810">
    <property type="term" value="F:cellulase activity"/>
    <property type="evidence" value="ECO:0007669"/>
    <property type="project" value="UniProtKB-EC"/>
</dbReference>
<dbReference type="InterPro" id="IPR008928">
    <property type="entry name" value="6-hairpin_glycosidase_sf"/>
</dbReference>
<keyword evidence="7" id="KW-0119">Carbohydrate metabolism</keyword>
<evidence type="ECO:0000256" key="5">
    <source>
        <dbReference type="ARBA" id="ARBA00023001"/>
    </source>
</evidence>
<keyword evidence="8" id="KW-0732">Signal</keyword>
<dbReference type="InterPro" id="IPR002037">
    <property type="entry name" value="Glyco_hydro_8"/>
</dbReference>
<keyword evidence="4 9" id="KW-0378">Hydrolase</keyword>
<dbReference type="GO" id="GO:0030245">
    <property type="term" value="P:cellulose catabolic process"/>
    <property type="evidence" value="ECO:0007669"/>
    <property type="project" value="UniProtKB-KW"/>
</dbReference>
<sequence>MKSWLMRAVLVFSIIAPTIHAKEWQEWYDFKAVYMTSQGRIIDGSDPRLITTSEGQSYAMFFALVANDRDAFDRLYNWTQQHLAQGDLTAYLPAWLWGRTNHGYGVIDDNSASDSDLWIAYTLIEAGRLWQDDYYQNVGYLLAKRILKEETVEFAQGNTQLLPGKQGFTAKGKVKLNPSYVPMPLLAAFAAHDSKGRWQSLQRSSQKLLLSSQARGVSPDWLLYDGESISYDRDTTDIGNYNAIRSYLWAGMMPTEMIGHQLLVDSLAPFANQALVQGYAPLNTYAQSGKMEKQGPIGFDAALLPLLTFYAPTDITDKWANRVRENLVTDRNDEYYNNVLALFGLGWYDHQYRFNAQGELLVPWAEKGEQ</sequence>
<dbReference type="RefSeq" id="WP_244181126.1">
    <property type="nucleotide sequence ID" value="NZ_JBHSII010000001.1"/>
</dbReference>
<evidence type="ECO:0000313" key="9">
    <source>
        <dbReference type="EMBL" id="SNX45278.1"/>
    </source>
</evidence>
<dbReference type="SUPFAM" id="SSF48208">
    <property type="entry name" value="Six-hairpin glycosidases"/>
    <property type="match status" value="1"/>
</dbReference>
<evidence type="ECO:0000256" key="1">
    <source>
        <dbReference type="ARBA" id="ARBA00000966"/>
    </source>
</evidence>
<keyword evidence="10" id="KW-1185">Reference proteome</keyword>
<evidence type="ECO:0000256" key="6">
    <source>
        <dbReference type="ARBA" id="ARBA00023295"/>
    </source>
</evidence>
<organism evidence="9 10">
    <name type="scientific">Vibrio thalassae</name>
    <dbReference type="NCBI Taxonomy" id="1243014"/>
    <lineage>
        <taxon>Bacteria</taxon>
        <taxon>Pseudomonadati</taxon>
        <taxon>Pseudomonadota</taxon>
        <taxon>Gammaproteobacteria</taxon>
        <taxon>Vibrionales</taxon>
        <taxon>Vibrionaceae</taxon>
        <taxon>Vibrio</taxon>
    </lineage>
</organism>
<feature type="chain" id="PRO_5013031946" description="cellulase" evidence="8">
    <location>
        <begin position="22"/>
        <end position="370"/>
    </location>
</feature>
<evidence type="ECO:0000313" key="10">
    <source>
        <dbReference type="Proteomes" id="UP000219336"/>
    </source>
</evidence>
<reference evidence="10" key="1">
    <citation type="submission" date="2016-06" db="EMBL/GenBank/DDBJ databases">
        <authorList>
            <person name="Rodrigo-Torres L."/>
            <person name="Arahal R.D."/>
            <person name="Lucena T."/>
        </authorList>
    </citation>
    <scope>NUCLEOTIDE SEQUENCE [LARGE SCALE GENOMIC DNA]</scope>
    <source>
        <strain evidence="10">CECT8203</strain>
    </source>
</reference>
<keyword evidence="5" id="KW-0136">Cellulose degradation</keyword>
<keyword evidence="7" id="KW-0624">Polysaccharide degradation</keyword>
<gene>
    <name evidence="9" type="primary">bcsZ</name>
    <name evidence="9" type="ORF">VTH8203_00273</name>
</gene>
<dbReference type="PRINTS" id="PR00735">
    <property type="entry name" value="GLHYDRLASE8"/>
</dbReference>
<feature type="signal peptide" evidence="8">
    <location>
        <begin position="1"/>
        <end position="21"/>
    </location>
</feature>
<evidence type="ECO:0000256" key="2">
    <source>
        <dbReference type="ARBA" id="ARBA00009209"/>
    </source>
</evidence>
<dbReference type="InterPro" id="IPR012341">
    <property type="entry name" value="6hp_glycosidase-like_sf"/>
</dbReference>
<evidence type="ECO:0000256" key="7">
    <source>
        <dbReference type="ARBA" id="ARBA00023326"/>
    </source>
</evidence>
<evidence type="ECO:0000256" key="8">
    <source>
        <dbReference type="SAM" id="SignalP"/>
    </source>
</evidence>
<proteinExistence type="inferred from homology"/>
<keyword evidence="6 9" id="KW-0326">Glycosidase</keyword>
<evidence type="ECO:0000256" key="3">
    <source>
        <dbReference type="ARBA" id="ARBA00012601"/>
    </source>
</evidence>
<dbReference type="NCBIfam" id="NF008305">
    <property type="entry name" value="PRK11097.1"/>
    <property type="match status" value="1"/>
</dbReference>
<name>A0A240E966_9VIBR</name>
<protein>
    <recommendedName>
        <fullName evidence="3">cellulase</fullName>
        <ecNumber evidence="3">3.2.1.4</ecNumber>
    </recommendedName>
</protein>
<comment type="similarity">
    <text evidence="2">Belongs to the glycosyl hydrolase 8 (cellulase D) family.</text>
</comment>
<accession>A0A240E966</accession>
<dbReference type="Pfam" id="PF01270">
    <property type="entry name" value="Glyco_hydro_8"/>
    <property type="match status" value="1"/>
</dbReference>
<dbReference type="AlphaFoldDB" id="A0A240E966"/>
<comment type="catalytic activity">
    <reaction evidence="1">
        <text>Endohydrolysis of (1-&gt;4)-beta-D-glucosidic linkages in cellulose, lichenin and cereal beta-D-glucans.</text>
        <dbReference type="EC" id="3.2.1.4"/>
    </reaction>
</comment>
<dbReference type="Gene3D" id="1.50.10.10">
    <property type="match status" value="1"/>
</dbReference>